<evidence type="ECO:0000259" key="8">
    <source>
        <dbReference type="PROSITE" id="PS50878"/>
    </source>
</evidence>
<dbReference type="Pfam" id="PF00078">
    <property type="entry name" value="RVT_1"/>
    <property type="match status" value="1"/>
</dbReference>
<dbReference type="AlphaFoldDB" id="A0AA38SKP3"/>
<dbReference type="GO" id="GO:0003964">
    <property type="term" value="F:RNA-directed DNA polymerase activity"/>
    <property type="evidence" value="ECO:0007669"/>
    <property type="project" value="UniProtKB-KW"/>
</dbReference>
<evidence type="ECO:0000256" key="5">
    <source>
        <dbReference type="ARBA" id="ARBA00022759"/>
    </source>
</evidence>
<evidence type="ECO:0000256" key="1">
    <source>
        <dbReference type="ARBA" id="ARBA00022670"/>
    </source>
</evidence>
<keyword evidence="10" id="KW-1185">Reference proteome</keyword>
<evidence type="ECO:0000256" key="4">
    <source>
        <dbReference type="ARBA" id="ARBA00022722"/>
    </source>
</evidence>
<keyword evidence="3" id="KW-0548">Nucleotidyltransferase</keyword>
<proteinExistence type="predicted"/>
<name>A0AA38SKP3_9ASTR</name>
<dbReference type="Pfam" id="PF24626">
    <property type="entry name" value="SH3_Tf2-1"/>
    <property type="match status" value="1"/>
</dbReference>
<dbReference type="Gene3D" id="3.30.70.270">
    <property type="match status" value="1"/>
</dbReference>
<dbReference type="FunFam" id="3.10.10.10:FF:000007">
    <property type="entry name" value="Retrovirus-related Pol polyprotein from transposon 17.6-like Protein"/>
    <property type="match status" value="1"/>
</dbReference>
<evidence type="ECO:0000256" key="6">
    <source>
        <dbReference type="ARBA" id="ARBA00022801"/>
    </source>
</evidence>
<dbReference type="InterPro" id="IPR043502">
    <property type="entry name" value="DNA/RNA_pol_sf"/>
</dbReference>
<evidence type="ECO:0000256" key="3">
    <source>
        <dbReference type="ARBA" id="ARBA00022695"/>
    </source>
</evidence>
<dbReference type="Proteomes" id="UP001172457">
    <property type="component" value="Chromosome 6"/>
</dbReference>
<dbReference type="InterPro" id="IPR016197">
    <property type="entry name" value="Chromo-like_dom_sf"/>
</dbReference>
<reference evidence="9" key="1">
    <citation type="submission" date="2023-03" db="EMBL/GenBank/DDBJ databases">
        <title>Chromosome-scale reference genome and RAD-based genetic map of yellow starthistle (Centaurea solstitialis) reveal putative structural variation and QTLs associated with invader traits.</title>
        <authorList>
            <person name="Reatini B."/>
            <person name="Cang F.A."/>
            <person name="Jiang Q."/>
            <person name="Mckibben M.T.W."/>
            <person name="Barker M.S."/>
            <person name="Rieseberg L.H."/>
            <person name="Dlugosch K.M."/>
        </authorList>
    </citation>
    <scope>NUCLEOTIDE SEQUENCE</scope>
    <source>
        <strain evidence="9">CAN-66</strain>
        <tissue evidence="9">Leaf</tissue>
    </source>
</reference>
<dbReference type="CDD" id="cd01647">
    <property type="entry name" value="RT_LTR"/>
    <property type="match status" value="1"/>
</dbReference>
<organism evidence="9 10">
    <name type="scientific">Centaurea solstitialis</name>
    <name type="common">yellow star-thistle</name>
    <dbReference type="NCBI Taxonomy" id="347529"/>
    <lineage>
        <taxon>Eukaryota</taxon>
        <taxon>Viridiplantae</taxon>
        <taxon>Streptophyta</taxon>
        <taxon>Embryophyta</taxon>
        <taxon>Tracheophyta</taxon>
        <taxon>Spermatophyta</taxon>
        <taxon>Magnoliopsida</taxon>
        <taxon>eudicotyledons</taxon>
        <taxon>Gunneridae</taxon>
        <taxon>Pentapetalae</taxon>
        <taxon>asterids</taxon>
        <taxon>campanulids</taxon>
        <taxon>Asterales</taxon>
        <taxon>Asteraceae</taxon>
        <taxon>Carduoideae</taxon>
        <taxon>Cardueae</taxon>
        <taxon>Centaureinae</taxon>
        <taxon>Centaurea</taxon>
    </lineage>
</organism>
<gene>
    <name evidence="9" type="ORF">OSB04_024222</name>
</gene>
<sequence>MKEMMSQLQELLDKGYIRPSTSPWGAPVIFVKKKDGSFCMCIGYRELNKVTVKHKYPLPRIDDLFDQLHGASYFSKINLRSGYHQVKERDEDIPKTAFRTRYGHYEFLVMPFGLTNAPAAFMDMMNRVCQPMPDKSVIVFIDDILVYSKAETDHATHLCQMLELLRKEKLYANYHTSIEAAPYEILYGWKCRTPLCWNEKSYADKRTKDIEFQVGDQVTLKVSPWKGVIRFGKKGKLSPRYIGPFMITDRVGSVAYKLELPEKLSEVHNTFHVSNQRKWMAELDAAIPLQEISIDPKLNIMEEPVPIVDRKIQKLRNKEIDLVKVRWKFHKGQECTWETESDMREKYPNLFKEICRTRIKIFQVTFDRTSMTLARGSEVPQSQSCDN</sequence>
<feature type="domain" description="Reverse transcriptase" evidence="8">
    <location>
        <begin position="12"/>
        <end position="202"/>
    </location>
</feature>
<keyword evidence="5" id="KW-0255">Endonuclease</keyword>
<evidence type="ECO:0000256" key="7">
    <source>
        <dbReference type="ARBA" id="ARBA00022918"/>
    </source>
</evidence>
<dbReference type="InterPro" id="IPR056924">
    <property type="entry name" value="SH3_Tf2-1"/>
</dbReference>
<dbReference type="InterPro" id="IPR000477">
    <property type="entry name" value="RT_dom"/>
</dbReference>
<comment type="caution">
    <text evidence="9">The sequence shown here is derived from an EMBL/GenBank/DDBJ whole genome shotgun (WGS) entry which is preliminary data.</text>
</comment>
<keyword evidence="7" id="KW-0695">RNA-directed DNA polymerase</keyword>
<dbReference type="PANTHER" id="PTHR24559:SF444">
    <property type="entry name" value="REVERSE TRANSCRIPTASE DOMAIN-CONTAINING PROTEIN"/>
    <property type="match status" value="1"/>
</dbReference>
<evidence type="ECO:0000313" key="10">
    <source>
        <dbReference type="Proteomes" id="UP001172457"/>
    </source>
</evidence>
<dbReference type="GO" id="GO:0006508">
    <property type="term" value="P:proteolysis"/>
    <property type="evidence" value="ECO:0007669"/>
    <property type="project" value="UniProtKB-KW"/>
</dbReference>
<keyword evidence="6" id="KW-0378">Hydrolase</keyword>
<dbReference type="Gene3D" id="3.10.10.10">
    <property type="entry name" value="HIV Type 1 Reverse Transcriptase, subunit A, domain 1"/>
    <property type="match status" value="1"/>
</dbReference>
<dbReference type="PANTHER" id="PTHR24559">
    <property type="entry name" value="TRANSPOSON TY3-I GAG-POL POLYPROTEIN"/>
    <property type="match status" value="1"/>
</dbReference>
<evidence type="ECO:0000313" key="9">
    <source>
        <dbReference type="EMBL" id="KAJ9544515.1"/>
    </source>
</evidence>
<keyword evidence="1" id="KW-0645">Protease</keyword>
<dbReference type="GO" id="GO:0008233">
    <property type="term" value="F:peptidase activity"/>
    <property type="evidence" value="ECO:0007669"/>
    <property type="project" value="UniProtKB-KW"/>
</dbReference>
<dbReference type="InterPro" id="IPR043128">
    <property type="entry name" value="Rev_trsase/Diguanyl_cyclase"/>
</dbReference>
<protein>
    <recommendedName>
        <fullName evidence="8">Reverse transcriptase domain-containing protein</fullName>
    </recommendedName>
</protein>
<accession>A0AA38SKP3</accession>
<keyword evidence="4" id="KW-0540">Nuclease</keyword>
<dbReference type="PROSITE" id="PS50878">
    <property type="entry name" value="RT_POL"/>
    <property type="match status" value="1"/>
</dbReference>
<dbReference type="SUPFAM" id="SSF54160">
    <property type="entry name" value="Chromo domain-like"/>
    <property type="match status" value="1"/>
</dbReference>
<dbReference type="EMBL" id="JARYMX010000006">
    <property type="protein sequence ID" value="KAJ9544515.1"/>
    <property type="molecule type" value="Genomic_DNA"/>
</dbReference>
<dbReference type="SUPFAM" id="SSF56672">
    <property type="entry name" value="DNA/RNA polymerases"/>
    <property type="match status" value="1"/>
</dbReference>
<evidence type="ECO:0000256" key="2">
    <source>
        <dbReference type="ARBA" id="ARBA00022679"/>
    </source>
</evidence>
<keyword evidence="2" id="KW-0808">Transferase</keyword>
<dbReference type="GO" id="GO:0004519">
    <property type="term" value="F:endonuclease activity"/>
    <property type="evidence" value="ECO:0007669"/>
    <property type="project" value="UniProtKB-KW"/>
</dbReference>
<dbReference type="InterPro" id="IPR053134">
    <property type="entry name" value="RNA-dir_DNA_polymerase"/>
</dbReference>